<dbReference type="PROSITE" id="PS50089">
    <property type="entry name" value="ZF_RING_2"/>
    <property type="match status" value="1"/>
</dbReference>
<dbReference type="GO" id="GO:0008270">
    <property type="term" value="F:zinc ion binding"/>
    <property type="evidence" value="ECO:0007669"/>
    <property type="project" value="UniProtKB-KW"/>
</dbReference>
<dbReference type="PANTHER" id="PTHR45931:SF3">
    <property type="entry name" value="RING ZINC FINGER-CONTAINING PROTEIN"/>
    <property type="match status" value="1"/>
</dbReference>
<comment type="caution">
    <text evidence="8">The sequence shown here is derived from an EMBL/GenBank/DDBJ whole genome shotgun (WGS) entry which is preliminary data.</text>
</comment>
<feature type="domain" description="RING-type" evidence="7">
    <location>
        <begin position="129"/>
        <end position="183"/>
    </location>
</feature>
<dbReference type="Pfam" id="PF13639">
    <property type="entry name" value="zf-RING_2"/>
    <property type="match status" value="1"/>
</dbReference>
<dbReference type="InterPro" id="IPR013083">
    <property type="entry name" value="Znf_RING/FYVE/PHD"/>
</dbReference>
<proteinExistence type="predicted"/>
<name>A0A9P0VY52_9ASCO</name>
<evidence type="ECO:0000313" key="8">
    <source>
        <dbReference type="EMBL" id="CAH2352551.1"/>
    </source>
</evidence>
<feature type="compositionally biased region" description="Basic and acidic residues" evidence="6">
    <location>
        <begin position="1"/>
        <end position="11"/>
    </location>
</feature>
<evidence type="ECO:0000256" key="1">
    <source>
        <dbReference type="ARBA" id="ARBA00022723"/>
    </source>
</evidence>
<accession>A0A9P0VY52</accession>
<dbReference type="Gene3D" id="3.30.40.10">
    <property type="entry name" value="Zinc/RING finger domain, C3HC4 (zinc finger)"/>
    <property type="match status" value="1"/>
</dbReference>
<keyword evidence="1" id="KW-0479">Metal-binding</keyword>
<evidence type="ECO:0000259" key="7">
    <source>
        <dbReference type="PROSITE" id="PS50089"/>
    </source>
</evidence>
<organism evidence="8 9">
    <name type="scientific">[Candida] railenensis</name>
    <dbReference type="NCBI Taxonomy" id="45579"/>
    <lineage>
        <taxon>Eukaryota</taxon>
        <taxon>Fungi</taxon>
        <taxon>Dikarya</taxon>
        <taxon>Ascomycota</taxon>
        <taxon>Saccharomycotina</taxon>
        <taxon>Pichiomycetes</taxon>
        <taxon>Debaryomycetaceae</taxon>
        <taxon>Kurtzmaniella</taxon>
    </lineage>
</organism>
<dbReference type="Proteomes" id="UP000837801">
    <property type="component" value="Unassembled WGS sequence"/>
</dbReference>
<evidence type="ECO:0000256" key="2">
    <source>
        <dbReference type="ARBA" id="ARBA00022771"/>
    </source>
</evidence>
<dbReference type="SUPFAM" id="SSF57850">
    <property type="entry name" value="RING/U-box"/>
    <property type="match status" value="1"/>
</dbReference>
<keyword evidence="2 4" id="KW-0863">Zinc-finger</keyword>
<dbReference type="OrthoDB" id="8062037at2759"/>
<sequence length="220" mass="24626">MSTYEDDHNLRENTPPRSGRNNRSGGRSGQPQRNHRTLSAAIDSFIESNNPHSSAQVPSQTVHDTFSQALSLLATEEGSELALQLLDTINSEANGGAGGEKHQGVTDEFLDSLERVKLKDVPNKETADCPICTNLFVDNEYPLLVRLPCNVQHVSGKKSKGHIFDMECIAPWLKMNSTCPLCRFDVVAADKTRREKLEEELRKLKEEDEEEEEEGWDVYG</sequence>
<feature type="coiled-coil region" evidence="5">
    <location>
        <begin position="187"/>
        <end position="214"/>
    </location>
</feature>
<reference evidence="8" key="1">
    <citation type="submission" date="2022-03" db="EMBL/GenBank/DDBJ databases">
        <authorList>
            <person name="Legras J.-L."/>
            <person name="Devillers H."/>
            <person name="Grondin C."/>
        </authorList>
    </citation>
    <scope>NUCLEOTIDE SEQUENCE</scope>
    <source>
        <strain evidence="8">CLIB 1423</strain>
    </source>
</reference>
<feature type="region of interest" description="Disordered" evidence="6">
    <location>
        <begin position="1"/>
        <end position="35"/>
    </location>
</feature>
<gene>
    <name evidence="8" type="ORF">CLIB1423_07S02102</name>
</gene>
<dbReference type="PANTHER" id="PTHR45931">
    <property type="entry name" value="SI:CH211-59O9.10"/>
    <property type="match status" value="1"/>
</dbReference>
<dbReference type="GO" id="GO:0006511">
    <property type="term" value="P:ubiquitin-dependent protein catabolic process"/>
    <property type="evidence" value="ECO:0007669"/>
    <property type="project" value="TreeGrafter"/>
</dbReference>
<keyword evidence="9" id="KW-1185">Reference proteome</keyword>
<evidence type="ECO:0000256" key="5">
    <source>
        <dbReference type="SAM" id="Coils"/>
    </source>
</evidence>
<dbReference type="AlphaFoldDB" id="A0A9P0VY52"/>
<dbReference type="InterPro" id="IPR001841">
    <property type="entry name" value="Znf_RING"/>
</dbReference>
<evidence type="ECO:0000256" key="6">
    <source>
        <dbReference type="SAM" id="MobiDB-lite"/>
    </source>
</evidence>
<keyword evidence="5" id="KW-0175">Coiled coil</keyword>
<evidence type="ECO:0000256" key="3">
    <source>
        <dbReference type="ARBA" id="ARBA00022833"/>
    </source>
</evidence>
<evidence type="ECO:0000256" key="4">
    <source>
        <dbReference type="PROSITE-ProRule" id="PRU00175"/>
    </source>
</evidence>
<dbReference type="EMBL" id="CAKXYY010000007">
    <property type="protein sequence ID" value="CAH2352551.1"/>
    <property type="molecule type" value="Genomic_DNA"/>
</dbReference>
<protein>
    <submittedName>
        <fullName evidence="8">Uncharacterized RING finger protein</fullName>
    </submittedName>
</protein>
<evidence type="ECO:0000313" key="9">
    <source>
        <dbReference type="Proteomes" id="UP000837801"/>
    </source>
</evidence>
<dbReference type="InterPro" id="IPR051834">
    <property type="entry name" value="RING_finger_E3_ligase"/>
</dbReference>
<keyword evidence="3" id="KW-0862">Zinc</keyword>
<dbReference type="GO" id="GO:0061630">
    <property type="term" value="F:ubiquitin protein ligase activity"/>
    <property type="evidence" value="ECO:0007669"/>
    <property type="project" value="TreeGrafter"/>
</dbReference>
<dbReference type="GO" id="GO:0005634">
    <property type="term" value="C:nucleus"/>
    <property type="evidence" value="ECO:0007669"/>
    <property type="project" value="TreeGrafter"/>
</dbReference>